<name>A0A4Y7JU12_PAPSO</name>
<gene>
    <name evidence="2" type="ORF">C5167_025042</name>
</gene>
<feature type="chain" id="PRO_5021263515" description="Knottin scorpion toxin-like domain-containing protein" evidence="1">
    <location>
        <begin position="31"/>
        <end position="73"/>
    </location>
</feature>
<organism evidence="2 3">
    <name type="scientific">Papaver somniferum</name>
    <name type="common">Opium poppy</name>
    <dbReference type="NCBI Taxonomy" id="3469"/>
    <lineage>
        <taxon>Eukaryota</taxon>
        <taxon>Viridiplantae</taxon>
        <taxon>Streptophyta</taxon>
        <taxon>Embryophyta</taxon>
        <taxon>Tracheophyta</taxon>
        <taxon>Spermatophyta</taxon>
        <taxon>Magnoliopsida</taxon>
        <taxon>Ranunculales</taxon>
        <taxon>Papaveraceae</taxon>
        <taxon>Papaveroideae</taxon>
        <taxon>Papaver</taxon>
    </lineage>
</organism>
<proteinExistence type="predicted"/>
<sequence length="73" mass="8043">MASGKVTAIAFLLMFIVVCSDFSSVMVADAATCCGENRMDYCINEKCHTYCQESCRGGQCMLRNGKYGCHCYC</sequence>
<protein>
    <recommendedName>
        <fullName evidence="4">Knottin scorpion toxin-like domain-containing protein</fullName>
    </recommendedName>
</protein>
<dbReference type="Gramene" id="RZC63288">
    <property type="protein sequence ID" value="RZC63288"/>
    <property type="gene ID" value="C5167_025042"/>
</dbReference>
<accession>A0A4Y7JU12</accession>
<keyword evidence="1" id="KW-0732">Signal</keyword>
<dbReference type="Proteomes" id="UP000316621">
    <property type="component" value="Chromosome 5"/>
</dbReference>
<keyword evidence="3" id="KW-1185">Reference proteome</keyword>
<evidence type="ECO:0008006" key="4">
    <source>
        <dbReference type="Google" id="ProtNLM"/>
    </source>
</evidence>
<evidence type="ECO:0000256" key="1">
    <source>
        <dbReference type="SAM" id="SignalP"/>
    </source>
</evidence>
<evidence type="ECO:0000313" key="2">
    <source>
        <dbReference type="EMBL" id="RZC63288.1"/>
    </source>
</evidence>
<feature type="signal peptide" evidence="1">
    <location>
        <begin position="1"/>
        <end position="30"/>
    </location>
</feature>
<reference evidence="2 3" key="1">
    <citation type="journal article" date="2018" name="Science">
        <title>The opium poppy genome and morphinan production.</title>
        <authorList>
            <person name="Guo L."/>
            <person name="Winzer T."/>
            <person name="Yang X."/>
            <person name="Li Y."/>
            <person name="Ning Z."/>
            <person name="He Z."/>
            <person name="Teodor R."/>
            <person name="Lu Y."/>
            <person name="Bowser T.A."/>
            <person name="Graham I.A."/>
            <person name="Ye K."/>
        </authorList>
    </citation>
    <scope>NUCLEOTIDE SEQUENCE [LARGE SCALE GENOMIC DNA]</scope>
    <source>
        <strain evidence="3">cv. HN1</strain>
        <tissue evidence="2">Leaves</tissue>
    </source>
</reference>
<dbReference type="AlphaFoldDB" id="A0A4Y7JU12"/>
<evidence type="ECO:0000313" key="3">
    <source>
        <dbReference type="Proteomes" id="UP000316621"/>
    </source>
</evidence>
<dbReference type="EMBL" id="CM010719">
    <property type="protein sequence ID" value="RZC63288.1"/>
    <property type="molecule type" value="Genomic_DNA"/>
</dbReference>